<dbReference type="AlphaFoldDB" id="A0A7R8XCK2"/>
<feature type="compositionally biased region" description="Polar residues" evidence="4">
    <location>
        <begin position="202"/>
        <end position="212"/>
    </location>
</feature>
<feature type="compositionally biased region" description="Basic and acidic residues" evidence="4">
    <location>
        <begin position="152"/>
        <end position="201"/>
    </location>
</feature>
<dbReference type="PANTHER" id="PTHR13049">
    <property type="entry name" value="DUF814-RELATED"/>
    <property type="match status" value="1"/>
</dbReference>
<dbReference type="Pfam" id="PF05670">
    <property type="entry name" value="NFACT-R_1"/>
    <property type="match status" value="1"/>
</dbReference>
<name>A0A7R8XCK2_9CRUS</name>
<organism evidence="6">
    <name type="scientific">Darwinula stevensoni</name>
    <dbReference type="NCBI Taxonomy" id="69355"/>
    <lineage>
        <taxon>Eukaryota</taxon>
        <taxon>Metazoa</taxon>
        <taxon>Ecdysozoa</taxon>
        <taxon>Arthropoda</taxon>
        <taxon>Crustacea</taxon>
        <taxon>Oligostraca</taxon>
        <taxon>Ostracoda</taxon>
        <taxon>Podocopa</taxon>
        <taxon>Podocopida</taxon>
        <taxon>Darwinulocopina</taxon>
        <taxon>Darwinuloidea</taxon>
        <taxon>Darwinulidae</taxon>
        <taxon>Darwinula</taxon>
    </lineage>
</organism>
<evidence type="ECO:0000313" key="7">
    <source>
        <dbReference type="Proteomes" id="UP000677054"/>
    </source>
</evidence>
<comment type="similarity">
    <text evidence="1">Belongs to the CCDC25 family.</text>
</comment>
<evidence type="ECO:0000256" key="4">
    <source>
        <dbReference type="SAM" id="MobiDB-lite"/>
    </source>
</evidence>
<feature type="region of interest" description="Disordered" evidence="4">
    <location>
        <begin position="147"/>
        <end position="225"/>
    </location>
</feature>
<dbReference type="EMBL" id="CAJPEV010001436">
    <property type="protein sequence ID" value="CAG0892642.1"/>
    <property type="molecule type" value="Genomic_DNA"/>
</dbReference>
<protein>
    <recommendedName>
        <fullName evidence="2">Coiled-coil domain-containing protein 25</fullName>
    </recommendedName>
</protein>
<sequence>MCPDPLLGKADSWYEEEMVFYFTSNVVSPPATLFMGRDKHENEDLIKWGWPEDVWFHVDKMSSAHVYLRLQKGQTLDDIPQTLLEDAGQLVKANSISGNKVNNVEIVYCFWGNLKKTAAMDVGQVSFHKDKEVRKFQVDRRSNEIVNRLNKTKTERNPDLRAEREDRDREEREEEKSRKRQEKLREKEEEKKREEEAKERSYTTLMTEQNMKSNKEEDYDSDDFM</sequence>
<evidence type="ECO:0000256" key="2">
    <source>
        <dbReference type="ARBA" id="ARBA00016700"/>
    </source>
</evidence>
<dbReference type="InterPro" id="IPR039730">
    <property type="entry name" value="Jlp2/Ccd25"/>
</dbReference>
<dbReference type="PROSITE" id="PS50006">
    <property type="entry name" value="FHA_DOMAIN"/>
    <property type="match status" value="1"/>
</dbReference>
<keyword evidence="7" id="KW-1185">Reference proteome</keyword>
<dbReference type="EMBL" id="LR900953">
    <property type="protein sequence ID" value="CAD7247380.1"/>
    <property type="molecule type" value="Genomic_DNA"/>
</dbReference>
<accession>A0A7R8XCK2</accession>
<comment type="subunit">
    <text evidence="3">Interacts (via cytoplasmic region) with ILK.</text>
</comment>
<evidence type="ECO:0000313" key="6">
    <source>
        <dbReference type="EMBL" id="CAD7247380.1"/>
    </source>
</evidence>
<dbReference type="InterPro" id="IPR008532">
    <property type="entry name" value="NFACT_RNA-bd"/>
</dbReference>
<dbReference type="Proteomes" id="UP000677054">
    <property type="component" value="Unassembled WGS sequence"/>
</dbReference>
<gene>
    <name evidence="6" type="ORF">DSTB1V02_LOCUS7211</name>
</gene>
<evidence type="ECO:0000256" key="1">
    <source>
        <dbReference type="ARBA" id="ARBA00008998"/>
    </source>
</evidence>
<dbReference type="PANTHER" id="PTHR13049:SF2">
    <property type="entry name" value="COILED-COIL DOMAIN-CONTAINING PROTEIN 25"/>
    <property type="match status" value="1"/>
</dbReference>
<evidence type="ECO:0000259" key="5">
    <source>
        <dbReference type="PROSITE" id="PS50006"/>
    </source>
</evidence>
<dbReference type="InterPro" id="IPR000253">
    <property type="entry name" value="FHA_dom"/>
</dbReference>
<dbReference type="OrthoDB" id="200398at2759"/>
<feature type="domain" description="FHA" evidence="5">
    <location>
        <begin position="33"/>
        <end position="106"/>
    </location>
</feature>
<reference evidence="6" key="1">
    <citation type="submission" date="2020-11" db="EMBL/GenBank/DDBJ databases">
        <authorList>
            <person name="Tran Van P."/>
        </authorList>
    </citation>
    <scope>NUCLEOTIDE SEQUENCE</scope>
</reference>
<proteinExistence type="inferred from homology"/>
<evidence type="ECO:0000256" key="3">
    <source>
        <dbReference type="ARBA" id="ARBA00024214"/>
    </source>
</evidence>